<accession>A0ABX8WPV8</accession>
<organism evidence="2 3">
    <name type="scientific">Lysobacter soyae</name>
    <dbReference type="NCBI Taxonomy" id="2764185"/>
    <lineage>
        <taxon>Bacteria</taxon>
        <taxon>Pseudomonadati</taxon>
        <taxon>Pseudomonadota</taxon>
        <taxon>Gammaproteobacteria</taxon>
        <taxon>Lysobacterales</taxon>
        <taxon>Lysobacteraceae</taxon>
        <taxon>Lysobacter</taxon>
    </lineage>
</organism>
<evidence type="ECO:0000259" key="1">
    <source>
        <dbReference type="Pfam" id="PF00144"/>
    </source>
</evidence>
<dbReference type="EMBL" id="CP080544">
    <property type="protein sequence ID" value="QYR52969.1"/>
    <property type="molecule type" value="Genomic_DNA"/>
</dbReference>
<dbReference type="PANTHER" id="PTHR46825">
    <property type="entry name" value="D-ALANYL-D-ALANINE-CARBOXYPEPTIDASE/ENDOPEPTIDASE AMPH"/>
    <property type="match status" value="1"/>
</dbReference>
<dbReference type="InterPro" id="IPR050491">
    <property type="entry name" value="AmpC-like"/>
</dbReference>
<dbReference type="Proteomes" id="UP000824755">
    <property type="component" value="Chromosome"/>
</dbReference>
<evidence type="ECO:0000313" key="3">
    <source>
        <dbReference type="Proteomes" id="UP000824755"/>
    </source>
</evidence>
<keyword evidence="3" id="KW-1185">Reference proteome</keyword>
<dbReference type="InterPro" id="IPR001466">
    <property type="entry name" value="Beta-lactam-related"/>
</dbReference>
<gene>
    <name evidence="2" type="ORF">H8L67_00105</name>
</gene>
<protein>
    <submittedName>
        <fullName evidence="2">Beta-lactamase family protein</fullName>
    </submittedName>
</protein>
<sequence length="285" mass="30702">MEARTPFTLDTRFQIGSVSKFLTTLVVLRLADKGKLTLDQPIGTVLTSIPGNTGRLVTIRNLLSNTSGIPDGATAALRKDPSVRSSTAGAMESYPLWANGTLNFEPGKGWDYSVTNWILVRAIIETVSGASFTDAVRAELTLPLGLRNTGIPAMSFPESNFDAGNYSAIDSSPSPSYIPPFAAASGSFFSSVSDLRLIMDGIYSGKYISTNRIRELETVNFTSQNYALGGRVEVQNDVLVLKEAGKTGNYRALVTFVPSSGEFRAILNNTGLDQDLLEEIAKKLD</sequence>
<proteinExistence type="predicted"/>
<dbReference type="Pfam" id="PF00144">
    <property type="entry name" value="Beta-lactamase"/>
    <property type="match status" value="1"/>
</dbReference>
<evidence type="ECO:0000313" key="2">
    <source>
        <dbReference type="EMBL" id="QYR52969.1"/>
    </source>
</evidence>
<dbReference type="InterPro" id="IPR012338">
    <property type="entry name" value="Beta-lactam/transpept-like"/>
</dbReference>
<name>A0ABX8WPV8_9GAMM</name>
<feature type="domain" description="Beta-lactamase-related" evidence="1">
    <location>
        <begin position="2"/>
        <end position="270"/>
    </location>
</feature>
<dbReference type="PANTHER" id="PTHR46825:SF7">
    <property type="entry name" value="D-ALANYL-D-ALANINE CARBOXYPEPTIDASE"/>
    <property type="match status" value="1"/>
</dbReference>
<reference evidence="2 3" key="1">
    <citation type="submission" date="2021-08" db="EMBL/GenBank/DDBJ databases">
        <title>Lysobacter sp. strain CJ11 Genome sequencing and assembly.</title>
        <authorList>
            <person name="Kim I."/>
        </authorList>
    </citation>
    <scope>NUCLEOTIDE SEQUENCE [LARGE SCALE GENOMIC DNA]</scope>
    <source>
        <strain evidence="2 3">CJ11</strain>
    </source>
</reference>
<dbReference type="SUPFAM" id="SSF56601">
    <property type="entry name" value="beta-lactamase/transpeptidase-like"/>
    <property type="match status" value="1"/>
</dbReference>
<dbReference type="Gene3D" id="3.40.710.10">
    <property type="entry name" value="DD-peptidase/beta-lactamase superfamily"/>
    <property type="match status" value="1"/>
</dbReference>